<proteinExistence type="predicted"/>
<dbReference type="EMBL" id="JACICD010000005">
    <property type="protein sequence ID" value="MBB3772336.1"/>
    <property type="molecule type" value="Genomic_DNA"/>
</dbReference>
<dbReference type="Pfam" id="PF00392">
    <property type="entry name" value="GntR"/>
    <property type="match status" value="1"/>
</dbReference>
<dbReference type="Gene3D" id="1.20.120.530">
    <property type="entry name" value="GntR ligand-binding domain-like"/>
    <property type="match status" value="1"/>
</dbReference>
<dbReference type="InterPro" id="IPR036390">
    <property type="entry name" value="WH_DNA-bd_sf"/>
</dbReference>
<dbReference type="SMART" id="SM00895">
    <property type="entry name" value="FCD"/>
    <property type="match status" value="1"/>
</dbReference>
<dbReference type="PRINTS" id="PR00035">
    <property type="entry name" value="HTHGNTR"/>
</dbReference>
<evidence type="ECO:0000313" key="6">
    <source>
        <dbReference type="Proteomes" id="UP000533469"/>
    </source>
</evidence>
<dbReference type="RefSeq" id="WP_183190495.1">
    <property type="nucleotide sequence ID" value="NZ_JACICD010000005.1"/>
</dbReference>
<dbReference type="SMART" id="SM00345">
    <property type="entry name" value="HTH_GNTR"/>
    <property type="match status" value="1"/>
</dbReference>
<sequence length="241" mass="27373">MSSKEIVSKRWHGGDHGLTIERLPAKESFKSKAYAALKEAITNMNIYGSDEPMLLDERDISERLGASRTPVREAVAMLEQEGLLRAVPRRGIMVVRRSKAEIIEMIEAWAALESMAARLATQRASDEAIAELRALFKEFDLSRIERDRCDEYSGANIAFHQALIRLSGSSLLAAMTDNLFFHVRAIRHRTIFEMDRAQRSAADHREIISALEARDADRAERLVRDHTLRLARHVESHVQLD</sequence>
<evidence type="ECO:0000259" key="4">
    <source>
        <dbReference type="PROSITE" id="PS50949"/>
    </source>
</evidence>
<dbReference type="Proteomes" id="UP000533469">
    <property type="component" value="Unassembled WGS sequence"/>
</dbReference>
<feature type="domain" description="HTH gntR-type" evidence="4">
    <location>
        <begin position="27"/>
        <end position="97"/>
    </location>
</feature>
<dbReference type="Pfam" id="PF07729">
    <property type="entry name" value="FCD"/>
    <property type="match status" value="1"/>
</dbReference>
<accession>A0A839ZCB9</accession>
<dbReference type="Gene3D" id="1.10.10.10">
    <property type="entry name" value="Winged helix-like DNA-binding domain superfamily/Winged helix DNA-binding domain"/>
    <property type="match status" value="1"/>
</dbReference>
<keyword evidence="1" id="KW-0805">Transcription regulation</keyword>
<dbReference type="InterPro" id="IPR008920">
    <property type="entry name" value="TF_FadR/GntR_C"/>
</dbReference>
<evidence type="ECO:0000313" key="5">
    <source>
        <dbReference type="EMBL" id="MBB3772336.1"/>
    </source>
</evidence>
<keyword evidence="3" id="KW-0804">Transcription</keyword>
<dbReference type="SUPFAM" id="SSF46785">
    <property type="entry name" value="Winged helix' DNA-binding domain"/>
    <property type="match status" value="1"/>
</dbReference>
<gene>
    <name evidence="5" type="ORF">FHS55_002948</name>
</gene>
<dbReference type="AlphaFoldDB" id="A0A839ZCB9"/>
<dbReference type="InterPro" id="IPR036388">
    <property type="entry name" value="WH-like_DNA-bd_sf"/>
</dbReference>
<dbReference type="GO" id="GO:0003677">
    <property type="term" value="F:DNA binding"/>
    <property type="evidence" value="ECO:0007669"/>
    <property type="project" value="UniProtKB-KW"/>
</dbReference>
<dbReference type="PANTHER" id="PTHR43537">
    <property type="entry name" value="TRANSCRIPTIONAL REGULATOR, GNTR FAMILY"/>
    <property type="match status" value="1"/>
</dbReference>
<dbReference type="SUPFAM" id="SSF48008">
    <property type="entry name" value="GntR ligand-binding domain-like"/>
    <property type="match status" value="1"/>
</dbReference>
<reference evidence="5 6" key="1">
    <citation type="submission" date="2020-08" db="EMBL/GenBank/DDBJ databases">
        <title>Genomic Encyclopedia of Type Strains, Phase IV (KMG-IV): sequencing the most valuable type-strain genomes for metagenomic binning, comparative biology and taxonomic classification.</title>
        <authorList>
            <person name="Goeker M."/>
        </authorList>
    </citation>
    <scope>NUCLEOTIDE SEQUENCE [LARGE SCALE GENOMIC DNA]</scope>
    <source>
        <strain evidence="5 6">DSM 5895</strain>
    </source>
</reference>
<name>A0A839ZCB9_9HYPH</name>
<comment type="caution">
    <text evidence="5">The sequence shown here is derived from an EMBL/GenBank/DDBJ whole genome shotgun (WGS) entry which is preliminary data.</text>
</comment>
<evidence type="ECO:0000256" key="3">
    <source>
        <dbReference type="ARBA" id="ARBA00023163"/>
    </source>
</evidence>
<organism evidence="5 6">
    <name type="scientific">Ancylobacter tetraedralis</name>
    <dbReference type="NCBI Taxonomy" id="217068"/>
    <lineage>
        <taxon>Bacteria</taxon>
        <taxon>Pseudomonadati</taxon>
        <taxon>Pseudomonadota</taxon>
        <taxon>Alphaproteobacteria</taxon>
        <taxon>Hyphomicrobiales</taxon>
        <taxon>Xanthobacteraceae</taxon>
        <taxon>Ancylobacter</taxon>
    </lineage>
</organism>
<evidence type="ECO:0000256" key="2">
    <source>
        <dbReference type="ARBA" id="ARBA00023125"/>
    </source>
</evidence>
<dbReference type="InterPro" id="IPR011711">
    <property type="entry name" value="GntR_C"/>
</dbReference>
<evidence type="ECO:0000256" key="1">
    <source>
        <dbReference type="ARBA" id="ARBA00023015"/>
    </source>
</evidence>
<dbReference type="PANTHER" id="PTHR43537:SF49">
    <property type="entry name" value="TRANSCRIPTIONAL REGULATORY PROTEIN"/>
    <property type="match status" value="1"/>
</dbReference>
<dbReference type="PROSITE" id="PS50949">
    <property type="entry name" value="HTH_GNTR"/>
    <property type="match status" value="1"/>
</dbReference>
<keyword evidence="6" id="KW-1185">Reference proteome</keyword>
<protein>
    <submittedName>
        <fullName evidence="5">DNA-binding GntR family transcriptional regulator</fullName>
    </submittedName>
</protein>
<keyword evidence="2 5" id="KW-0238">DNA-binding</keyword>
<dbReference type="GO" id="GO:0003700">
    <property type="term" value="F:DNA-binding transcription factor activity"/>
    <property type="evidence" value="ECO:0007669"/>
    <property type="project" value="InterPro"/>
</dbReference>
<dbReference type="InterPro" id="IPR000524">
    <property type="entry name" value="Tscrpt_reg_HTH_GntR"/>
</dbReference>